<organism evidence="2 3">
    <name type="scientific">Parasponia andersonii</name>
    <name type="common">Sponia andersonii</name>
    <dbReference type="NCBI Taxonomy" id="3476"/>
    <lineage>
        <taxon>Eukaryota</taxon>
        <taxon>Viridiplantae</taxon>
        <taxon>Streptophyta</taxon>
        <taxon>Embryophyta</taxon>
        <taxon>Tracheophyta</taxon>
        <taxon>Spermatophyta</taxon>
        <taxon>Magnoliopsida</taxon>
        <taxon>eudicotyledons</taxon>
        <taxon>Gunneridae</taxon>
        <taxon>Pentapetalae</taxon>
        <taxon>rosids</taxon>
        <taxon>fabids</taxon>
        <taxon>Rosales</taxon>
        <taxon>Cannabaceae</taxon>
        <taxon>Parasponia</taxon>
    </lineage>
</organism>
<dbReference type="EMBL" id="JXTB01000463">
    <property type="protein sequence ID" value="PON39535.1"/>
    <property type="molecule type" value="Genomic_DNA"/>
</dbReference>
<dbReference type="Proteomes" id="UP000237105">
    <property type="component" value="Unassembled WGS sequence"/>
</dbReference>
<evidence type="ECO:0000313" key="2">
    <source>
        <dbReference type="EMBL" id="PON39535.1"/>
    </source>
</evidence>
<evidence type="ECO:0008006" key="4">
    <source>
        <dbReference type="Google" id="ProtNLM"/>
    </source>
</evidence>
<feature type="transmembrane region" description="Helical" evidence="1">
    <location>
        <begin position="30"/>
        <end position="55"/>
    </location>
</feature>
<dbReference type="AlphaFoldDB" id="A0A2P5ASM7"/>
<proteinExistence type="predicted"/>
<comment type="caution">
    <text evidence="2">The sequence shown here is derived from an EMBL/GenBank/DDBJ whole genome shotgun (WGS) entry which is preliminary data.</text>
</comment>
<keyword evidence="3" id="KW-1185">Reference proteome</keyword>
<sequence>MVFNEEKEEVSCMNPFDLRTLLVKILSGNFGLVLLLMALVLVFPPYLIVVVMDFVHGVKKTYGSIPMKLKKICSELEEAYLRDRDVASWKNIRRLEKECDCLFFLEEEYWRQRSRAEWLKAGEKNIKFFHIKESKRRAKNEILGLENDSGV</sequence>
<gene>
    <name evidence="2" type="ORF">PanWU01x14_304260</name>
</gene>
<evidence type="ECO:0000256" key="1">
    <source>
        <dbReference type="SAM" id="Phobius"/>
    </source>
</evidence>
<keyword evidence="1" id="KW-0472">Membrane</keyword>
<keyword evidence="1" id="KW-0812">Transmembrane</keyword>
<evidence type="ECO:0000313" key="3">
    <source>
        <dbReference type="Proteomes" id="UP000237105"/>
    </source>
</evidence>
<protein>
    <recommendedName>
        <fullName evidence="4">Transmembrane protein</fullName>
    </recommendedName>
</protein>
<dbReference type="OrthoDB" id="1935089at2759"/>
<keyword evidence="1" id="KW-1133">Transmembrane helix</keyword>
<reference evidence="3" key="1">
    <citation type="submission" date="2016-06" db="EMBL/GenBank/DDBJ databases">
        <title>Parallel loss of symbiosis genes in relatives of nitrogen-fixing non-legume Parasponia.</title>
        <authorList>
            <person name="Van Velzen R."/>
            <person name="Holmer R."/>
            <person name="Bu F."/>
            <person name="Rutten L."/>
            <person name="Van Zeijl A."/>
            <person name="Liu W."/>
            <person name="Santuari L."/>
            <person name="Cao Q."/>
            <person name="Sharma T."/>
            <person name="Shen D."/>
            <person name="Roswanjaya Y."/>
            <person name="Wardhani T."/>
            <person name="Kalhor M.S."/>
            <person name="Jansen J."/>
            <person name="Van den Hoogen J."/>
            <person name="Gungor B."/>
            <person name="Hartog M."/>
            <person name="Hontelez J."/>
            <person name="Verver J."/>
            <person name="Yang W.-C."/>
            <person name="Schijlen E."/>
            <person name="Repin R."/>
            <person name="Schilthuizen M."/>
            <person name="Schranz E."/>
            <person name="Heidstra R."/>
            <person name="Miyata K."/>
            <person name="Fedorova E."/>
            <person name="Kohlen W."/>
            <person name="Bisseling T."/>
            <person name="Smit S."/>
            <person name="Geurts R."/>
        </authorList>
    </citation>
    <scope>NUCLEOTIDE SEQUENCE [LARGE SCALE GENOMIC DNA]</scope>
    <source>
        <strain evidence="3">cv. WU1-14</strain>
    </source>
</reference>
<name>A0A2P5ASM7_PARAD</name>
<accession>A0A2P5ASM7</accession>